<dbReference type="RefSeq" id="WP_216683825.1">
    <property type="nucleotide sequence ID" value="NZ_JACWFB010000008.1"/>
</dbReference>
<accession>A0ABS6GY72</accession>
<keyword evidence="4" id="KW-0804">Transcription</keyword>
<dbReference type="InterPro" id="IPR005119">
    <property type="entry name" value="LysR_subst-bd"/>
</dbReference>
<keyword evidence="2" id="KW-0805">Transcription regulation</keyword>
<comment type="similarity">
    <text evidence="1">Belongs to the LysR transcriptional regulatory family.</text>
</comment>
<keyword evidence="7" id="KW-1185">Reference proteome</keyword>
<evidence type="ECO:0000313" key="7">
    <source>
        <dbReference type="Proteomes" id="UP000770161"/>
    </source>
</evidence>
<organism evidence="6 7">
    <name type="scientific">Mammaliicoccus lentus</name>
    <name type="common">Staphylococcus lentus</name>
    <dbReference type="NCBI Taxonomy" id="42858"/>
    <lineage>
        <taxon>Bacteria</taxon>
        <taxon>Bacillati</taxon>
        <taxon>Bacillota</taxon>
        <taxon>Bacilli</taxon>
        <taxon>Bacillales</taxon>
        <taxon>Staphylococcaceae</taxon>
        <taxon>Mammaliicoccus</taxon>
    </lineage>
</organism>
<proteinExistence type="inferred from homology"/>
<evidence type="ECO:0000313" key="6">
    <source>
        <dbReference type="EMBL" id="MBU6114400.1"/>
    </source>
</evidence>
<evidence type="ECO:0000256" key="1">
    <source>
        <dbReference type="ARBA" id="ARBA00009437"/>
    </source>
</evidence>
<sequence>MKEEDYKILSLLYYEKNLTRVAEKLFISQPALTYRVKKIEEEFGINLTNKFGKTIKFTPEGEYLVQFSNKILHDIQNLKNSINEIKAFVPDSFKLGVNNNFILYNLPDILKRFSSLDSTISMSVESGWSAEIMQKLEYNELDIAIVTGDYQWYGESIFLKKDPITLISSMPINLDTLPKKPRINYKPKRNYKAYIELENSITKLINDWWQNRYNVEALTVIESDKVELCKELVKEGIGYSIIPNSCIEKNEKFYQYDLKDENKNYIYRKTWLFYRETIKENSHVHEFIEFCKKYFNQGP</sequence>
<name>A0ABS6GY72_MAMLE</name>
<gene>
    <name evidence="6" type="ORF">KQ656_10530</name>
</gene>
<dbReference type="InterPro" id="IPR000847">
    <property type="entry name" value="LysR_HTH_N"/>
</dbReference>
<evidence type="ECO:0000259" key="5">
    <source>
        <dbReference type="PROSITE" id="PS50931"/>
    </source>
</evidence>
<dbReference type="PANTHER" id="PTHR30126:SF78">
    <property type="entry name" value="HTH LYSR-TYPE DOMAIN-CONTAINING PROTEIN"/>
    <property type="match status" value="1"/>
</dbReference>
<dbReference type="Proteomes" id="UP000770161">
    <property type="component" value="Unassembled WGS sequence"/>
</dbReference>
<evidence type="ECO:0000256" key="3">
    <source>
        <dbReference type="ARBA" id="ARBA00023125"/>
    </source>
</evidence>
<comment type="caution">
    <text evidence="6">The sequence shown here is derived from an EMBL/GenBank/DDBJ whole genome shotgun (WGS) entry which is preliminary data.</text>
</comment>
<evidence type="ECO:0000256" key="2">
    <source>
        <dbReference type="ARBA" id="ARBA00023015"/>
    </source>
</evidence>
<keyword evidence="3" id="KW-0238">DNA-binding</keyword>
<dbReference type="Pfam" id="PF03466">
    <property type="entry name" value="LysR_substrate"/>
    <property type="match status" value="1"/>
</dbReference>
<dbReference type="PROSITE" id="PS50931">
    <property type="entry name" value="HTH_LYSR"/>
    <property type="match status" value="1"/>
</dbReference>
<feature type="domain" description="HTH lysR-type" evidence="5">
    <location>
        <begin position="1"/>
        <end position="58"/>
    </location>
</feature>
<dbReference type="PANTHER" id="PTHR30126">
    <property type="entry name" value="HTH-TYPE TRANSCRIPTIONAL REGULATOR"/>
    <property type="match status" value="1"/>
</dbReference>
<dbReference type="Pfam" id="PF00126">
    <property type="entry name" value="HTH_1"/>
    <property type="match status" value="1"/>
</dbReference>
<dbReference type="EMBL" id="JAHLZN010000023">
    <property type="protein sequence ID" value="MBU6114400.1"/>
    <property type="molecule type" value="Genomic_DNA"/>
</dbReference>
<reference evidence="6 7" key="1">
    <citation type="submission" date="2021-06" db="EMBL/GenBank/DDBJ databases">
        <title>Staphylococcus lentus K169 genome sequencing.</title>
        <authorList>
            <person name="Sundareshan S."/>
            <person name="Akhila D.S."/>
            <person name="Prachi D."/>
            <person name="Sivakumar R."/>
            <person name="Rajendhran J."/>
            <person name="Isloor S."/>
            <person name="Hegde N.R."/>
        </authorList>
    </citation>
    <scope>NUCLEOTIDE SEQUENCE [LARGE SCALE GENOMIC DNA]</scope>
    <source>
        <strain evidence="6 7">K169</strain>
    </source>
</reference>
<evidence type="ECO:0000256" key="4">
    <source>
        <dbReference type="ARBA" id="ARBA00023163"/>
    </source>
</evidence>
<protein>
    <submittedName>
        <fullName evidence="6">LysR family transcriptional regulator</fullName>
    </submittedName>
</protein>
<dbReference type="CDD" id="cd05466">
    <property type="entry name" value="PBP2_LTTR_substrate"/>
    <property type="match status" value="1"/>
</dbReference>